<evidence type="ECO:0000313" key="2">
    <source>
        <dbReference type="EMBL" id="CAI5763752.1"/>
    </source>
</evidence>
<proteinExistence type="predicted"/>
<keyword evidence="1" id="KW-0472">Membrane</keyword>
<evidence type="ECO:0000256" key="1">
    <source>
        <dbReference type="SAM" id="Phobius"/>
    </source>
</evidence>
<keyword evidence="3" id="KW-1185">Reference proteome</keyword>
<name>A0AA35JRH0_9SAUR</name>
<dbReference type="EMBL" id="OX395126">
    <property type="protein sequence ID" value="CAI5763752.1"/>
    <property type="molecule type" value="Genomic_DNA"/>
</dbReference>
<keyword evidence="1" id="KW-0812">Transmembrane</keyword>
<keyword evidence="1" id="KW-1133">Transmembrane helix</keyword>
<evidence type="ECO:0000313" key="3">
    <source>
        <dbReference type="Proteomes" id="UP001178461"/>
    </source>
</evidence>
<dbReference type="AlphaFoldDB" id="A0AA35JRH0"/>
<sequence>MAVIGAHITISYENLFVYLGPCKSPLQKSDLTIHLCAEAVLLQHFLASFLELSVVCSGHALGISCPRRFAHMRFGSLYFTVIPLFDFLFIYRIKPLFSYFLLCMR</sequence>
<organism evidence="2 3">
    <name type="scientific">Podarcis lilfordi</name>
    <name type="common">Lilford's wall lizard</name>
    <dbReference type="NCBI Taxonomy" id="74358"/>
    <lineage>
        <taxon>Eukaryota</taxon>
        <taxon>Metazoa</taxon>
        <taxon>Chordata</taxon>
        <taxon>Craniata</taxon>
        <taxon>Vertebrata</taxon>
        <taxon>Euteleostomi</taxon>
        <taxon>Lepidosauria</taxon>
        <taxon>Squamata</taxon>
        <taxon>Bifurcata</taxon>
        <taxon>Unidentata</taxon>
        <taxon>Episquamata</taxon>
        <taxon>Laterata</taxon>
        <taxon>Lacertibaenia</taxon>
        <taxon>Lacertidae</taxon>
        <taxon>Podarcis</taxon>
    </lineage>
</organism>
<gene>
    <name evidence="2" type="ORF">PODLI_1B031222</name>
</gene>
<dbReference type="Proteomes" id="UP001178461">
    <property type="component" value="Chromosome 1"/>
</dbReference>
<protein>
    <submittedName>
        <fullName evidence="2">Uncharacterized protein</fullName>
    </submittedName>
</protein>
<feature type="transmembrane region" description="Helical" evidence="1">
    <location>
        <begin position="77"/>
        <end position="102"/>
    </location>
</feature>
<reference evidence="2" key="1">
    <citation type="submission" date="2022-12" db="EMBL/GenBank/DDBJ databases">
        <authorList>
            <person name="Alioto T."/>
            <person name="Alioto T."/>
            <person name="Gomez Garrido J."/>
        </authorList>
    </citation>
    <scope>NUCLEOTIDE SEQUENCE</scope>
</reference>
<accession>A0AA35JRH0</accession>